<dbReference type="InterPro" id="IPR036020">
    <property type="entry name" value="WW_dom_sf"/>
</dbReference>
<dbReference type="WBParaSite" id="TTAC_0000553301-mRNA-1">
    <property type="protein sequence ID" value="TTAC_0000553301-mRNA-1"/>
    <property type="gene ID" value="TTAC_0000553301"/>
</dbReference>
<proteinExistence type="predicted"/>
<protein>
    <submittedName>
        <fullName evidence="3">WW domain-containing protein</fullName>
    </submittedName>
</protein>
<dbReference type="SUPFAM" id="SSF51045">
    <property type="entry name" value="WW domain"/>
    <property type="match status" value="1"/>
</dbReference>
<reference evidence="3" key="1">
    <citation type="submission" date="2017-02" db="UniProtKB">
        <authorList>
            <consortium name="WormBaseParasite"/>
        </authorList>
    </citation>
    <scope>IDENTIFICATION</scope>
</reference>
<dbReference type="PROSITE" id="PS01159">
    <property type="entry name" value="WW_DOMAIN_1"/>
    <property type="match status" value="1"/>
</dbReference>
<feature type="domain" description="WW" evidence="2">
    <location>
        <begin position="97"/>
        <end position="130"/>
    </location>
</feature>
<dbReference type="InterPro" id="IPR001202">
    <property type="entry name" value="WW_dom"/>
</dbReference>
<dbReference type="SMART" id="SM00456">
    <property type="entry name" value="WW"/>
    <property type="match status" value="1"/>
</dbReference>
<dbReference type="AlphaFoldDB" id="A0A0R3WXP3"/>
<evidence type="ECO:0000259" key="2">
    <source>
        <dbReference type="PROSITE" id="PS50020"/>
    </source>
</evidence>
<feature type="region of interest" description="Disordered" evidence="1">
    <location>
        <begin position="41"/>
        <end position="78"/>
    </location>
</feature>
<evidence type="ECO:0000313" key="3">
    <source>
        <dbReference type="WBParaSite" id="TTAC_0000553301-mRNA-1"/>
    </source>
</evidence>
<organism evidence="3">
    <name type="scientific">Hydatigena taeniaeformis</name>
    <name type="common">Feline tapeworm</name>
    <name type="synonym">Taenia taeniaeformis</name>
    <dbReference type="NCBI Taxonomy" id="6205"/>
    <lineage>
        <taxon>Eukaryota</taxon>
        <taxon>Metazoa</taxon>
        <taxon>Spiralia</taxon>
        <taxon>Lophotrochozoa</taxon>
        <taxon>Platyhelminthes</taxon>
        <taxon>Cestoda</taxon>
        <taxon>Eucestoda</taxon>
        <taxon>Cyclophyllidea</taxon>
        <taxon>Taeniidae</taxon>
        <taxon>Hydatigera</taxon>
    </lineage>
</organism>
<feature type="compositionally biased region" description="Low complexity" evidence="1">
    <location>
        <begin position="41"/>
        <end position="52"/>
    </location>
</feature>
<accession>A0A0R3WXP3</accession>
<dbReference type="Pfam" id="PF00397">
    <property type="entry name" value="WW"/>
    <property type="match status" value="1"/>
</dbReference>
<evidence type="ECO:0000256" key="1">
    <source>
        <dbReference type="SAM" id="MobiDB-lite"/>
    </source>
</evidence>
<feature type="region of interest" description="Disordered" evidence="1">
    <location>
        <begin position="1"/>
        <end position="28"/>
    </location>
</feature>
<dbReference type="Gene3D" id="2.20.70.10">
    <property type="match status" value="1"/>
</dbReference>
<sequence length="130" mass="14349">LPPSIDIRLTQIPDNVAKQPSSSSRVSLPSTVLLPFGSVLVPSTSSSSYPVTAKYPDEASTTTTPQSPPPPPLGVNPSMLMSISTIIDENNMEMAESNLPEGWDERVDQNGRTYYVDHIHKRTQWDRPMR</sequence>
<dbReference type="PROSITE" id="PS50020">
    <property type="entry name" value="WW_DOMAIN_2"/>
    <property type="match status" value="1"/>
</dbReference>
<name>A0A0R3WXP3_HYDTA</name>
<dbReference type="CDD" id="cd00201">
    <property type="entry name" value="WW"/>
    <property type="match status" value="1"/>
</dbReference>
<dbReference type="STRING" id="6205.A0A0R3WXP3"/>